<protein>
    <submittedName>
        <fullName evidence="2">Acetyltransferase, GNAT family</fullName>
    </submittedName>
</protein>
<dbReference type="GO" id="GO:0016747">
    <property type="term" value="F:acyltransferase activity, transferring groups other than amino-acyl groups"/>
    <property type="evidence" value="ECO:0007669"/>
    <property type="project" value="InterPro"/>
</dbReference>
<keyword evidence="2" id="KW-0808">Transferase</keyword>
<evidence type="ECO:0000259" key="1">
    <source>
        <dbReference type="PROSITE" id="PS51186"/>
    </source>
</evidence>
<feature type="domain" description="N-acetyltransferase" evidence="1">
    <location>
        <begin position="1"/>
        <end position="144"/>
    </location>
</feature>
<name>A0A1L8RHQ4_9ENTE</name>
<dbReference type="AlphaFoldDB" id="A0A1L8RHQ4"/>
<keyword evidence="3" id="KW-1185">Reference proteome</keyword>
<dbReference type="RefSeq" id="WP_067389731.1">
    <property type="nucleotide sequence ID" value="NZ_JXKH01000002.1"/>
</dbReference>
<reference evidence="2 3" key="1">
    <citation type="submission" date="2014-12" db="EMBL/GenBank/DDBJ databases">
        <title>Draft genome sequences of 29 type strains of Enterococci.</title>
        <authorList>
            <person name="Zhong Z."/>
            <person name="Sun Z."/>
            <person name="Liu W."/>
            <person name="Zhang W."/>
            <person name="Zhang H."/>
        </authorList>
    </citation>
    <scope>NUCLEOTIDE SEQUENCE [LARGE SCALE GENOMIC DNA]</scope>
    <source>
        <strain evidence="2 3">DSM 17029</strain>
    </source>
</reference>
<dbReference type="CDD" id="cd04301">
    <property type="entry name" value="NAT_SF"/>
    <property type="match status" value="1"/>
</dbReference>
<gene>
    <name evidence="2" type="ORF">RU97_GL000882</name>
</gene>
<dbReference type="Proteomes" id="UP000181884">
    <property type="component" value="Unassembled WGS sequence"/>
</dbReference>
<dbReference type="Pfam" id="PF00583">
    <property type="entry name" value="Acetyltransf_1"/>
    <property type="match status" value="1"/>
</dbReference>
<proteinExistence type="predicted"/>
<comment type="caution">
    <text evidence="2">The sequence shown here is derived from an EMBL/GenBank/DDBJ whole genome shotgun (WGS) entry which is preliminary data.</text>
</comment>
<accession>A0A1L8RHQ4</accession>
<evidence type="ECO:0000313" key="2">
    <source>
        <dbReference type="EMBL" id="OJG19311.1"/>
    </source>
</evidence>
<evidence type="ECO:0000313" key="3">
    <source>
        <dbReference type="Proteomes" id="UP000181884"/>
    </source>
</evidence>
<organism evidence="2 3">
    <name type="scientific">Enterococcus canis</name>
    <dbReference type="NCBI Taxonomy" id="214095"/>
    <lineage>
        <taxon>Bacteria</taxon>
        <taxon>Bacillati</taxon>
        <taxon>Bacillota</taxon>
        <taxon>Bacilli</taxon>
        <taxon>Lactobacillales</taxon>
        <taxon>Enterococcaceae</taxon>
        <taxon>Enterococcus</taxon>
    </lineage>
</organism>
<dbReference type="InterPro" id="IPR016181">
    <property type="entry name" value="Acyl_CoA_acyltransferase"/>
</dbReference>
<sequence length="147" mass="17144">MEIKTMYQEDADWDQAAEMIQQQEWSAAQFLAKRMQERQLKDWEGVIIATENDQLAGFTSFVEKDILKEGDYTPFIATVYVNPDFRGRFLAKSLVAQAEHALIKAGYKTVFLVTSLENFYEKMGYHLIKPVQDIFDRPMKLYQKSLT</sequence>
<dbReference type="SUPFAM" id="SSF55729">
    <property type="entry name" value="Acyl-CoA N-acyltransferases (Nat)"/>
    <property type="match status" value="1"/>
</dbReference>
<dbReference type="PROSITE" id="PS51186">
    <property type="entry name" value="GNAT"/>
    <property type="match status" value="1"/>
</dbReference>
<dbReference type="Gene3D" id="3.40.630.30">
    <property type="match status" value="1"/>
</dbReference>
<dbReference type="STRING" id="214095.RU97_GL000882"/>
<dbReference type="InterPro" id="IPR000182">
    <property type="entry name" value="GNAT_dom"/>
</dbReference>
<dbReference type="EMBL" id="JXKH01000002">
    <property type="protein sequence ID" value="OJG19311.1"/>
    <property type="molecule type" value="Genomic_DNA"/>
</dbReference>